<name>A0A9P7EC30_9AGAM</name>
<feature type="domain" description="DUF6532" evidence="1">
    <location>
        <begin position="62"/>
        <end position="257"/>
    </location>
</feature>
<gene>
    <name evidence="2" type="ORF">BJ212DRAFT_1299504</name>
</gene>
<protein>
    <recommendedName>
        <fullName evidence="1">DUF6532 domain-containing protein</fullName>
    </recommendedName>
</protein>
<evidence type="ECO:0000313" key="2">
    <source>
        <dbReference type="EMBL" id="KAG1816747.1"/>
    </source>
</evidence>
<reference evidence="2" key="1">
    <citation type="journal article" date="2020" name="New Phytol.">
        <title>Comparative genomics reveals dynamic genome evolution in host specialist ectomycorrhizal fungi.</title>
        <authorList>
            <person name="Lofgren L.A."/>
            <person name="Nguyen N.H."/>
            <person name="Vilgalys R."/>
            <person name="Ruytinx J."/>
            <person name="Liao H.L."/>
            <person name="Branco S."/>
            <person name="Kuo A."/>
            <person name="LaButti K."/>
            <person name="Lipzen A."/>
            <person name="Andreopoulos W."/>
            <person name="Pangilinan J."/>
            <person name="Riley R."/>
            <person name="Hundley H."/>
            <person name="Na H."/>
            <person name="Barry K."/>
            <person name="Grigoriev I.V."/>
            <person name="Stajich J.E."/>
            <person name="Kennedy P.G."/>
        </authorList>
    </citation>
    <scope>NUCLEOTIDE SEQUENCE</scope>
    <source>
        <strain evidence="2">MN1</strain>
    </source>
</reference>
<sequence length="277" mass="31220">MFLLGRYKKQVHHQILSPAADPIKENEGWQGVNEGELPNIHMEHSTPHKATMDDNRRHHGLAYPELVDKNQVALQSLLTVAGNCSVHAIKECLQTDAQYAAHLASLVEPRIPLLCRDLKVAMCTNIDTYFRLSNNVVKAKKLMEQHAYIYALKFDLNDDALPIGKTPYQGDLLIFLIYEAVFSGAKSIGIKFVKHFAKLANNKGNRPECPIPLLTLVATVVYAALFWKRLGSPGKFNLTGNQFSETYVFHVKFLEDLKRDAPGKFHCMMADIYEAVQ</sequence>
<evidence type="ECO:0000313" key="3">
    <source>
        <dbReference type="Proteomes" id="UP000807769"/>
    </source>
</evidence>
<dbReference type="OrthoDB" id="3225557at2759"/>
<dbReference type="InterPro" id="IPR045341">
    <property type="entry name" value="DUF6532"/>
</dbReference>
<dbReference type="GeneID" id="64626892"/>
<dbReference type="RefSeq" id="XP_041193307.1">
    <property type="nucleotide sequence ID" value="XM_041332875.1"/>
</dbReference>
<organism evidence="2 3">
    <name type="scientific">Suillus subaureus</name>
    <dbReference type="NCBI Taxonomy" id="48587"/>
    <lineage>
        <taxon>Eukaryota</taxon>
        <taxon>Fungi</taxon>
        <taxon>Dikarya</taxon>
        <taxon>Basidiomycota</taxon>
        <taxon>Agaricomycotina</taxon>
        <taxon>Agaricomycetes</taxon>
        <taxon>Agaricomycetidae</taxon>
        <taxon>Boletales</taxon>
        <taxon>Suillineae</taxon>
        <taxon>Suillaceae</taxon>
        <taxon>Suillus</taxon>
    </lineage>
</organism>
<dbReference type="EMBL" id="JABBWG010000015">
    <property type="protein sequence ID" value="KAG1816747.1"/>
    <property type="molecule type" value="Genomic_DNA"/>
</dbReference>
<dbReference type="Pfam" id="PF20149">
    <property type="entry name" value="DUF6532"/>
    <property type="match status" value="1"/>
</dbReference>
<keyword evidence="3" id="KW-1185">Reference proteome</keyword>
<dbReference type="Proteomes" id="UP000807769">
    <property type="component" value="Unassembled WGS sequence"/>
</dbReference>
<proteinExistence type="predicted"/>
<dbReference type="AlphaFoldDB" id="A0A9P7EC30"/>
<evidence type="ECO:0000259" key="1">
    <source>
        <dbReference type="Pfam" id="PF20149"/>
    </source>
</evidence>
<accession>A0A9P7EC30</accession>
<comment type="caution">
    <text evidence="2">The sequence shown here is derived from an EMBL/GenBank/DDBJ whole genome shotgun (WGS) entry which is preliminary data.</text>
</comment>